<evidence type="ECO:0000313" key="2">
    <source>
        <dbReference type="Proteomes" id="UP000236311"/>
    </source>
</evidence>
<dbReference type="EMBL" id="OFSM01000017">
    <property type="protein sequence ID" value="SOY30602.1"/>
    <property type="molecule type" value="Genomic_DNA"/>
</dbReference>
<reference evidence="1 2" key="1">
    <citation type="submission" date="2018-01" db="EMBL/GenBank/DDBJ databases">
        <authorList>
            <person name="Gaut B.S."/>
            <person name="Morton B.R."/>
            <person name="Clegg M.T."/>
            <person name="Duvall M.R."/>
        </authorList>
    </citation>
    <scope>NUCLEOTIDE SEQUENCE [LARGE SCALE GENOMIC DNA]</scope>
    <source>
        <strain evidence="1">GP69</strain>
    </source>
</reference>
<accession>A0A2K4ZJM9</accession>
<name>A0A2K4ZJM9_9FIRM</name>
<evidence type="ECO:0000313" key="1">
    <source>
        <dbReference type="EMBL" id="SOY30602.1"/>
    </source>
</evidence>
<proteinExistence type="predicted"/>
<dbReference type="AlphaFoldDB" id="A0A2K4ZJM9"/>
<dbReference type="Proteomes" id="UP000236311">
    <property type="component" value="Unassembled WGS sequence"/>
</dbReference>
<organism evidence="1 2">
    <name type="scientific">Acetatifactor muris</name>
    <dbReference type="NCBI Taxonomy" id="879566"/>
    <lineage>
        <taxon>Bacteria</taxon>
        <taxon>Bacillati</taxon>
        <taxon>Bacillota</taxon>
        <taxon>Clostridia</taxon>
        <taxon>Lachnospirales</taxon>
        <taxon>Lachnospiraceae</taxon>
        <taxon>Acetatifactor</taxon>
    </lineage>
</organism>
<sequence>MLFWNYLITPVYMGYPREAVAELLIPVFLPFNLMKGGLNAAFTMILYKPVVTAFRCAHLL</sequence>
<protein>
    <recommendedName>
        <fullName evidence="3">Riboflavin transporter RibU</fullName>
    </recommendedName>
</protein>
<evidence type="ECO:0008006" key="3">
    <source>
        <dbReference type="Google" id="ProtNLM"/>
    </source>
</evidence>
<dbReference type="Gene3D" id="1.10.1760.20">
    <property type="match status" value="1"/>
</dbReference>
<keyword evidence="2" id="KW-1185">Reference proteome</keyword>
<gene>
    <name evidence="1" type="ORF">AMURIS_03333</name>
</gene>